<keyword evidence="1" id="KW-0812">Transmembrane</keyword>
<proteinExistence type="predicted"/>
<protein>
    <submittedName>
        <fullName evidence="2">Uncharacterized protein</fullName>
    </submittedName>
</protein>
<dbReference type="KEGG" id="cmah:C1I91_27240"/>
<sequence length="74" mass="7942">MFEKISLSDKENEILAKGIAAGVGLGIVVGLLLNYVILGFAAGGVVGILCSLTYSFYMRIKSRNSVTIKNGYRK</sequence>
<evidence type="ECO:0000313" key="2">
    <source>
        <dbReference type="EMBL" id="QAA35041.1"/>
    </source>
</evidence>
<organism evidence="2 3">
    <name type="scientific">Clostridium manihotivorum</name>
    <dbReference type="NCBI Taxonomy" id="2320868"/>
    <lineage>
        <taxon>Bacteria</taxon>
        <taxon>Bacillati</taxon>
        <taxon>Bacillota</taxon>
        <taxon>Clostridia</taxon>
        <taxon>Eubacteriales</taxon>
        <taxon>Clostridiaceae</taxon>
        <taxon>Clostridium</taxon>
    </lineage>
</organism>
<evidence type="ECO:0000313" key="3">
    <source>
        <dbReference type="Proteomes" id="UP000286268"/>
    </source>
</evidence>
<reference evidence="2 3" key="1">
    <citation type="submission" date="2018-01" db="EMBL/GenBank/DDBJ databases">
        <title>Genome Sequencing and Assembly of Anaerobacter polyendosporus strain CT4.</title>
        <authorList>
            <person name="Tachaapaikoon C."/>
            <person name="Sutheeworapong S."/>
            <person name="Jenjaroenpun P."/>
            <person name="Wongsurawat T."/>
            <person name="Nookeaw I."/>
            <person name="Cheawchanlertfa P."/>
            <person name="Kosugi A."/>
            <person name="Cheevadhanarak S."/>
            <person name="Ratanakhanokchai K."/>
        </authorList>
    </citation>
    <scope>NUCLEOTIDE SEQUENCE [LARGE SCALE GENOMIC DNA]</scope>
    <source>
        <strain evidence="2 3">CT4</strain>
    </source>
</reference>
<dbReference type="EMBL" id="CP025746">
    <property type="protein sequence ID" value="QAA35041.1"/>
    <property type="molecule type" value="Genomic_DNA"/>
</dbReference>
<evidence type="ECO:0000256" key="1">
    <source>
        <dbReference type="SAM" id="Phobius"/>
    </source>
</evidence>
<feature type="transmembrane region" description="Helical" evidence="1">
    <location>
        <begin position="14"/>
        <end position="33"/>
    </location>
</feature>
<dbReference type="Proteomes" id="UP000286268">
    <property type="component" value="Chromosome"/>
</dbReference>
<feature type="transmembrane region" description="Helical" evidence="1">
    <location>
        <begin position="39"/>
        <end position="57"/>
    </location>
</feature>
<name>A0A3R5TJQ9_9CLOT</name>
<keyword evidence="1" id="KW-0472">Membrane</keyword>
<dbReference type="RefSeq" id="WP_128215734.1">
    <property type="nucleotide sequence ID" value="NZ_CP025746.1"/>
</dbReference>
<keyword evidence="1" id="KW-1133">Transmembrane helix</keyword>
<gene>
    <name evidence="2" type="ORF">C1I91_27240</name>
</gene>
<keyword evidence="3" id="KW-1185">Reference proteome</keyword>
<dbReference type="AlphaFoldDB" id="A0A3R5TJQ9"/>
<accession>A0A3R5TJQ9</accession>